<feature type="region of interest" description="Disordered" evidence="2">
    <location>
        <begin position="264"/>
        <end position="284"/>
    </location>
</feature>
<evidence type="ECO:0000256" key="2">
    <source>
        <dbReference type="SAM" id="MobiDB-lite"/>
    </source>
</evidence>
<proteinExistence type="predicted"/>
<reference evidence="4" key="1">
    <citation type="submission" date="2020-04" db="EMBL/GenBank/DDBJ databases">
        <authorList>
            <person name="Chiriac C."/>
            <person name="Salcher M."/>
            <person name="Ghai R."/>
            <person name="Kavagutti S V."/>
        </authorList>
    </citation>
    <scope>NUCLEOTIDE SEQUENCE</scope>
</reference>
<feature type="transmembrane region" description="Helical" evidence="3">
    <location>
        <begin position="62"/>
        <end position="83"/>
    </location>
</feature>
<keyword evidence="3" id="KW-0812">Transmembrane</keyword>
<organism evidence="4">
    <name type="scientific">uncultured Caudovirales phage</name>
    <dbReference type="NCBI Taxonomy" id="2100421"/>
    <lineage>
        <taxon>Viruses</taxon>
        <taxon>Duplodnaviria</taxon>
        <taxon>Heunggongvirae</taxon>
        <taxon>Uroviricota</taxon>
        <taxon>Caudoviricetes</taxon>
        <taxon>Peduoviridae</taxon>
        <taxon>Maltschvirus</taxon>
        <taxon>Maltschvirus maltsch</taxon>
    </lineage>
</organism>
<feature type="coiled-coil region" evidence="1">
    <location>
        <begin position="156"/>
        <end position="190"/>
    </location>
</feature>
<keyword evidence="3" id="KW-0472">Membrane</keyword>
<evidence type="ECO:0000256" key="3">
    <source>
        <dbReference type="SAM" id="Phobius"/>
    </source>
</evidence>
<accession>A0A6J5LJZ8</accession>
<protein>
    <submittedName>
        <fullName evidence="4">Uncharacterized protein</fullName>
    </submittedName>
</protein>
<evidence type="ECO:0000313" key="4">
    <source>
        <dbReference type="EMBL" id="CAB4133397.1"/>
    </source>
</evidence>
<keyword evidence="3" id="KW-1133">Transmembrane helix</keyword>
<dbReference type="EMBL" id="LR796274">
    <property type="protein sequence ID" value="CAB4133397.1"/>
    <property type="molecule type" value="Genomic_DNA"/>
</dbReference>
<keyword evidence="1" id="KW-0175">Coiled coil</keyword>
<name>A0A6J5LJZ8_9CAUD</name>
<sequence length="547" mass="61607">MLVIAITISAIAAWYSVAGLTAIFSAAVIPVIIMGGALEAGKIAATVWLHNNWQRAGWAFKTYLVPAIIFLMLLTSMGIFGFLSKAHSDQSLVTGDAMSKIAIFDEKINTERDNIATNKKAIEQMNAQVDQMLGRSDNETGAQRAVNIRKNQAKERAALQAEILKSQKVIQKLQEERAPLAAEFRKVEAEVGPIKYIAAFIYGDNPDQNVLERAVRWVIILIVIVFDPLALCLILAANKQLEWARQGTGGWVHDEEEQTVPVVTATEEQPEESPPHNEEEKEQELDEFFQRARFTAQALDSDDEKHRAEKANLAISEVDICPSCNTPLVDIGDRMQYCPNPNCNIVDPDMPPVDLTPVEPVFKEVEIEVEDDETPPEALIKLFQNNAERMAEPSESVVSESVEESKPSDEYNIPIRRGADYAVRYQGKVYNLDAFSSLYPNLSIQADNDKEVEDNTCGFGEKFPEDPKKGDMFIRTDYLPDRLFKWNGNKWIEIDKNSTDSYAYNEAYIKHLVEKLQNGEYEIEDLSDTEREQVENQIEEIVKKNNA</sequence>
<feature type="transmembrane region" description="Helical" evidence="3">
    <location>
        <begin position="214"/>
        <end position="236"/>
    </location>
</feature>
<evidence type="ECO:0000256" key="1">
    <source>
        <dbReference type="SAM" id="Coils"/>
    </source>
</evidence>
<gene>
    <name evidence="4" type="ORF">UFOVP257_172</name>
</gene>